<evidence type="ECO:0000313" key="1">
    <source>
        <dbReference type="EMBL" id="XCM78405.1"/>
    </source>
</evidence>
<proteinExistence type="predicted"/>
<dbReference type="RefSeq" id="WP_354638272.1">
    <property type="nucleotide sequence ID" value="NZ_CP159872.1"/>
</dbReference>
<protein>
    <submittedName>
        <fullName evidence="1">Uncharacterized protein</fullName>
    </submittedName>
</protein>
<organism evidence="1">
    <name type="scientific">Kitasatospora camelliae</name>
    <dbReference type="NCBI Taxonomy" id="3156397"/>
    <lineage>
        <taxon>Bacteria</taxon>
        <taxon>Bacillati</taxon>
        <taxon>Actinomycetota</taxon>
        <taxon>Actinomycetes</taxon>
        <taxon>Kitasatosporales</taxon>
        <taxon>Streptomycetaceae</taxon>
        <taxon>Kitasatospora</taxon>
    </lineage>
</organism>
<dbReference type="KEGG" id="kcm:ABWK59_05430"/>
<reference evidence="1" key="1">
    <citation type="submission" date="2024-06" db="EMBL/GenBank/DDBJ databases">
        <title>The genome sequences of Kitasatospora sp. strain HUAS MG31.</title>
        <authorList>
            <person name="Mo P."/>
        </authorList>
    </citation>
    <scope>NUCLEOTIDE SEQUENCE</scope>
    <source>
        <strain evidence="1">HUAS MG31</strain>
    </source>
</reference>
<dbReference type="AlphaFoldDB" id="A0AAU8JSX9"/>
<name>A0AAU8JSX9_9ACTN</name>
<accession>A0AAU8JSX9</accession>
<dbReference type="EMBL" id="CP159872">
    <property type="protein sequence ID" value="XCM78405.1"/>
    <property type="molecule type" value="Genomic_DNA"/>
</dbReference>
<sequence length="91" mass="9564">MVTSYTDRVIPVPPGAWRTLVIVSGSTAPRVLLEVSGPPRHVRITTHDAGGNRGPTTTRHLVHGLHEIEVPPSGVCSLGVAPDPCTPGDEN</sequence>
<gene>
    <name evidence="1" type="ORF">ABWK59_05430</name>
</gene>